<protein>
    <submittedName>
        <fullName evidence="1">Uncharacterized protein</fullName>
    </submittedName>
</protein>
<gene>
    <name evidence="1" type="ORF">SDC9_71852</name>
</gene>
<sequence length="390" mass="44761">MSGYPYSDPKFKELYSLGLADASHAEIVTSYLDWVKKNEYTFLQHRDTKEIIFMQNVKRGNDAYVRKKIPQFDEVGRLLSSGNFSSPAKPKWGRGNTKYANTMALFVTFSYGTGSYSRVDAWRSVTSTVNRWSAFARKYLGIGFSRMLISESNKNGYPAPHAILLLDAPLLVFQHRGKDGVYRWRIQDRKVVDDLHDAWTRATGGSFVVDIQGIVSGALENVDVSDYISKSLGVAKYISKSLDLASSSIAVLTHAYQKFVNKRDYISPEFWERLGRNNSSILSRLDTTNNELKPIKKIIRKIDRALVRYHGVAMWIAYAIPQYRRLRKARAYYERSMALIKARRPPPKWEYLDSMGWTTQAQLQVFMDRLQEISEHNAAILLRDELASYS</sequence>
<dbReference type="AlphaFoldDB" id="A0A644YBT0"/>
<name>A0A644YBT0_9ZZZZ</name>
<accession>A0A644YBT0</accession>
<organism evidence="1">
    <name type="scientific">bioreactor metagenome</name>
    <dbReference type="NCBI Taxonomy" id="1076179"/>
    <lineage>
        <taxon>unclassified sequences</taxon>
        <taxon>metagenomes</taxon>
        <taxon>ecological metagenomes</taxon>
    </lineage>
</organism>
<comment type="caution">
    <text evidence="1">The sequence shown here is derived from an EMBL/GenBank/DDBJ whole genome shotgun (WGS) entry which is preliminary data.</text>
</comment>
<evidence type="ECO:0000313" key="1">
    <source>
        <dbReference type="EMBL" id="MPM25361.1"/>
    </source>
</evidence>
<proteinExistence type="predicted"/>
<dbReference type="EMBL" id="VSSQ01004479">
    <property type="protein sequence ID" value="MPM25361.1"/>
    <property type="molecule type" value="Genomic_DNA"/>
</dbReference>
<reference evidence="1" key="1">
    <citation type="submission" date="2019-08" db="EMBL/GenBank/DDBJ databases">
        <authorList>
            <person name="Kucharzyk K."/>
            <person name="Murdoch R.W."/>
            <person name="Higgins S."/>
            <person name="Loffler F."/>
        </authorList>
    </citation>
    <scope>NUCLEOTIDE SEQUENCE</scope>
</reference>